<dbReference type="EMBL" id="JARKIB010000616">
    <property type="protein sequence ID" value="KAJ7697111.1"/>
    <property type="molecule type" value="Genomic_DNA"/>
</dbReference>
<feature type="region of interest" description="Disordered" evidence="1">
    <location>
        <begin position="14"/>
        <end position="225"/>
    </location>
</feature>
<keyword evidence="3" id="KW-1185">Reference proteome</keyword>
<proteinExistence type="predicted"/>
<reference evidence="2" key="1">
    <citation type="submission" date="2023-03" db="EMBL/GenBank/DDBJ databases">
        <title>Massive genome expansion in bonnet fungi (Mycena s.s.) driven by repeated elements and novel gene families across ecological guilds.</title>
        <authorList>
            <consortium name="Lawrence Berkeley National Laboratory"/>
            <person name="Harder C.B."/>
            <person name="Miyauchi S."/>
            <person name="Viragh M."/>
            <person name="Kuo A."/>
            <person name="Thoen E."/>
            <person name="Andreopoulos B."/>
            <person name="Lu D."/>
            <person name="Skrede I."/>
            <person name="Drula E."/>
            <person name="Henrissat B."/>
            <person name="Morin E."/>
            <person name="Kohler A."/>
            <person name="Barry K."/>
            <person name="LaButti K."/>
            <person name="Morin E."/>
            <person name="Salamov A."/>
            <person name="Lipzen A."/>
            <person name="Mereny Z."/>
            <person name="Hegedus B."/>
            <person name="Baldrian P."/>
            <person name="Stursova M."/>
            <person name="Weitz H."/>
            <person name="Taylor A."/>
            <person name="Grigoriev I.V."/>
            <person name="Nagy L.G."/>
            <person name="Martin F."/>
            <person name="Kauserud H."/>
        </authorList>
    </citation>
    <scope>NUCLEOTIDE SEQUENCE</scope>
    <source>
        <strain evidence="2">CBHHK182m</strain>
    </source>
</reference>
<accession>A0AAD7DSK5</accession>
<gene>
    <name evidence="2" type="ORF">B0H16DRAFT_1442511</name>
</gene>
<protein>
    <submittedName>
        <fullName evidence="2">Uncharacterized protein</fullName>
    </submittedName>
</protein>
<feature type="compositionally biased region" description="Low complexity" evidence="1">
    <location>
        <begin position="102"/>
        <end position="114"/>
    </location>
</feature>
<evidence type="ECO:0000313" key="2">
    <source>
        <dbReference type="EMBL" id="KAJ7697111.1"/>
    </source>
</evidence>
<feature type="compositionally biased region" description="Basic and acidic residues" evidence="1">
    <location>
        <begin position="184"/>
        <end position="196"/>
    </location>
</feature>
<dbReference type="AlphaFoldDB" id="A0AAD7DSK5"/>
<name>A0AAD7DSK5_9AGAR</name>
<organism evidence="2 3">
    <name type="scientific">Mycena metata</name>
    <dbReference type="NCBI Taxonomy" id="1033252"/>
    <lineage>
        <taxon>Eukaryota</taxon>
        <taxon>Fungi</taxon>
        <taxon>Dikarya</taxon>
        <taxon>Basidiomycota</taxon>
        <taxon>Agaricomycotina</taxon>
        <taxon>Agaricomycetes</taxon>
        <taxon>Agaricomycetidae</taxon>
        <taxon>Agaricales</taxon>
        <taxon>Marasmiineae</taxon>
        <taxon>Mycenaceae</taxon>
        <taxon>Mycena</taxon>
    </lineage>
</organism>
<evidence type="ECO:0000256" key="1">
    <source>
        <dbReference type="SAM" id="MobiDB-lite"/>
    </source>
</evidence>
<comment type="caution">
    <text evidence="2">The sequence shown here is derived from an EMBL/GenBank/DDBJ whole genome shotgun (WGS) entry which is preliminary data.</text>
</comment>
<sequence>MDDLMGLTDLLAREVPGLATHPAFSRLRTGISRASSQANSPPPTHGSPTRSDASFDDPFVAGPSRHSPNSPPPLSITQSRDMSAEPEDQFSYLFSPGPLSPAPSSRSPSPTPSSGKRKRAHLDSDGGDEREDDDEDEGNNNNAPKKKKKKGSSGQCRNDGASGKLRKQDKLARLRGGAGSETPEAERKAGDLRDAGGDDESPSKAKAKGPFVGDGTPPKTTAKGGEFLSELSRIASKEGQDELESFIVELVEFYNAPVQNVVVPGSRTEEIIHTLRCPGDVAKNGEKMIKKGRLLDFHTLLMYTRFRLAMHNDGMIHQVRAEKMGFTDEKSSRNYVQRGQRILDLAGGGTFYILIIAAALGLKDRITGLHLNSADFRSCGNALRDPRENDSWGNSARVLFPYIHRLYHDPRLNFLTFGAEIFSEEEMDAEGVRFSLAKLNFKEISYNDSLLSRLKTNSEPLRPRAPKIWDRIFIPPVFPLPPVGPKVYPTERIRTSIRIPQGSCPVPKDRTAAKQWVERERETAEKGSQVASCDELKQKLESIHSDIERNPDTYVRFDSKLLNGKALSIHGIAGPGEIDDDVVLILTDMRDTLGPIVDSLPDLINAAYGDGTIHSDSRAEGFAVDALHLEPAYNRFTEKGKGAPLEEHHMHFIHRENYERANHGQRIPWVSKDIIKDQDSYAALVSVLTGMCEYLADRLCHHRPELVGNLEAYINILPYNASCPWAPFGGIVVNFNACSDAHLDGWDLFKRCIVVPLMRNCKGGALVLHEARLVLDLHTADVVLFPSGRFTHFNLHYVGMRASLVFHTDAGGRQWTEGEGANEWLGKFGVKLDRPS</sequence>
<dbReference type="Gene3D" id="3.60.130.30">
    <property type="match status" value="1"/>
</dbReference>
<feature type="compositionally biased region" description="Acidic residues" evidence="1">
    <location>
        <begin position="125"/>
        <end position="138"/>
    </location>
</feature>
<evidence type="ECO:0000313" key="3">
    <source>
        <dbReference type="Proteomes" id="UP001215598"/>
    </source>
</evidence>
<dbReference type="Proteomes" id="UP001215598">
    <property type="component" value="Unassembled WGS sequence"/>
</dbReference>